<dbReference type="RefSeq" id="WP_091634614.1">
    <property type="nucleotide sequence ID" value="NZ_FNYW01000018.1"/>
</dbReference>
<dbReference type="GO" id="GO:0016757">
    <property type="term" value="F:glycosyltransferase activity"/>
    <property type="evidence" value="ECO:0007669"/>
    <property type="project" value="InterPro"/>
</dbReference>
<protein>
    <submittedName>
        <fullName evidence="2">Glycosyltransferase involved in cell wall bisynthesis</fullName>
    </submittedName>
</protein>
<dbReference type="InterPro" id="IPR050194">
    <property type="entry name" value="Glycosyltransferase_grp1"/>
</dbReference>
<dbReference type="Proteomes" id="UP000198564">
    <property type="component" value="Unassembled WGS sequence"/>
</dbReference>
<name>A0A1H6T9Z7_9LACT</name>
<feature type="domain" description="Glycosyl transferase family 1" evidence="1">
    <location>
        <begin position="175"/>
        <end position="333"/>
    </location>
</feature>
<dbReference type="OrthoDB" id="9806653at2"/>
<organism evidence="2 3">
    <name type="scientific">Alkalibacterium gilvum</name>
    <dbReference type="NCBI Taxonomy" id="1130080"/>
    <lineage>
        <taxon>Bacteria</taxon>
        <taxon>Bacillati</taxon>
        <taxon>Bacillota</taxon>
        <taxon>Bacilli</taxon>
        <taxon>Lactobacillales</taxon>
        <taxon>Carnobacteriaceae</taxon>
        <taxon>Alkalibacterium</taxon>
    </lineage>
</organism>
<reference evidence="3" key="1">
    <citation type="submission" date="2016-10" db="EMBL/GenBank/DDBJ databases">
        <authorList>
            <person name="Varghese N."/>
            <person name="Submissions S."/>
        </authorList>
    </citation>
    <scope>NUCLEOTIDE SEQUENCE [LARGE SCALE GENOMIC DNA]</scope>
    <source>
        <strain evidence="3">DSM 25751</strain>
    </source>
</reference>
<keyword evidence="3" id="KW-1185">Reference proteome</keyword>
<dbReference type="EMBL" id="FNYW01000018">
    <property type="protein sequence ID" value="SEI76923.1"/>
    <property type="molecule type" value="Genomic_DNA"/>
</dbReference>
<proteinExistence type="predicted"/>
<dbReference type="Gene3D" id="3.40.50.2000">
    <property type="entry name" value="Glycogen Phosphorylase B"/>
    <property type="match status" value="2"/>
</dbReference>
<dbReference type="PANTHER" id="PTHR45947">
    <property type="entry name" value="SULFOQUINOVOSYL TRANSFERASE SQD2"/>
    <property type="match status" value="1"/>
</dbReference>
<keyword evidence="2" id="KW-0808">Transferase</keyword>
<evidence type="ECO:0000313" key="2">
    <source>
        <dbReference type="EMBL" id="SEI76923.1"/>
    </source>
</evidence>
<evidence type="ECO:0000259" key="1">
    <source>
        <dbReference type="Pfam" id="PF00534"/>
    </source>
</evidence>
<evidence type="ECO:0000313" key="3">
    <source>
        <dbReference type="Proteomes" id="UP000198564"/>
    </source>
</evidence>
<accession>A0A1H6T9Z7</accession>
<dbReference type="PANTHER" id="PTHR45947:SF3">
    <property type="entry name" value="SULFOQUINOVOSYL TRANSFERASE SQD2"/>
    <property type="match status" value="1"/>
</dbReference>
<dbReference type="AlphaFoldDB" id="A0A1H6T9Z7"/>
<sequence>MLSVLYLTAIPSPYKVSFFNELGKHCKLTVLFDKDKSNKRDNNWFDFNFDEFNGIILENNISKLLSCFNKFKYDVIIVSNYSTKIGRFSVLFLSYLRIPFIISVDGGLIDYDESFFKHILKKKLISKANAWLSTGKATNNYLLYYGADKEYIYNYPFTTMKNKDILKQPLTMSEKEKIRANLNIPYRNMILSVGRFIHSKGFDTLIKAAKELKEDTGIYIIGGDPTEELLDLKNRNEINNVHFINFQEYNILKEYYLAADLFVFPTRGDVWGLVINEAMANGLPVVTTTSCVAGIEMVKESVNGYLIPKDNVNLIVERTNSILNNERLRYHMSVKSIETAHEYTIEKMAKTTFDILANNY</sequence>
<dbReference type="STRING" id="1130080.SAMN04488113_11816"/>
<gene>
    <name evidence="2" type="ORF">SAMN04488113_11816</name>
</gene>
<dbReference type="InterPro" id="IPR001296">
    <property type="entry name" value="Glyco_trans_1"/>
</dbReference>
<dbReference type="Pfam" id="PF00534">
    <property type="entry name" value="Glycos_transf_1"/>
    <property type="match status" value="1"/>
</dbReference>
<dbReference type="CDD" id="cd03801">
    <property type="entry name" value="GT4_PimA-like"/>
    <property type="match status" value="1"/>
</dbReference>
<dbReference type="SUPFAM" id="SSF53756">
    <property type="entry name" value="UDP-Glycosyltransferase/glycogen phosphorylase"/>
    <property type="match status" value="1"/>
</dbReference>